<name>A0A212L2S4_9BACT</name>
<protein>
    <submittedName>
        <fullName evidence="1">Uncharacterized protein</fullName>
    </submittedName>
</protein>
<gene>
    <name evidence="1" type="ORF">KL86DES1_20219</name>
</gene>
<reference evidence="1" key="1">
    <citation type="submission" date="2016-08" db="EMBL/GenBank/DDBJ databases">
        <authorList>
            <person name="Seilhamer J.J."/>
        </authorList>
    </citation>
    <scope>NUCLEOTIDE SEQUENCE</scope>
    <source>
        <strain evidence="1">86-1</strain>
    </source>
</reference>
<sequence>MGLPDCMRDVQDNDFATPLEVRFV</sequence>
<organism evidence="1">
    <name type="scientific">uncultured Desulfovibrio sp</name>
    <dbReference type="NCBI Taxonomy" id="167968"/>
    <lineage>
        <taxon>Bacteria</taxon>
        <taxon>Pseudomonadati</taxon>
        <taxon>Thermodesulfobacteriota</taxon>
        <taxon>Desulfovibrionia</taxon>
        <taxon>Desulfovibrionales</taxon>
        <taxon>Desulfovibrionaceae</taxon>
        <taxon>Desulfovibrio</taxon>
        <taxon>environmental samples</taxon>
    </lineage>
</organism>
<evidence type="ECO:0000313" key="1">
    <source>
        <dbReference type="EMBL" id="SCM71816.1"/>
    </source>
</evidence>
<dbReference type="EMBL" id="FMJC01000002">
    <property type="protein sequence ID" value="SCM71816.1"/>
    <property type="molecule type" value="Genomic_DNA"/>
</dbReference>
<accession>A0A212L2S4</accession>
<proteinExistence type="predicted"/>
<dbReference type="AlphaFoldDB" id="A0A212L2S4"/>